<sequence length="68" mass="7228">MLSDKGLVPGLSRHGAEIKRAIAAKEGLWRLFAAPRGGFRGFEQGVKSAAHPLDPAGGWRFAPFARAA</sequence>
<dbReference type="Proteomes" id="UP000248311">
    <property type="component" value="Unassembled WGS sequence"/>
</dbReference>
<organism evidence="1 2">
    <name type="scientific">Pseudoroseicyclus aestuarii</name>
    <dbReference type="NCBI Taxonomy" id="1795041"/>
    <lineage>
        <taxon>Bacteria</taxon>
        <taxon>Pseudomonadati</taxon>
        <taxon>Pseudomonadota</taxon>
        <taxon>Alphaproteobacteria</taxon>
        <taxon>Rhodobacterales</taxon>
        <taxon>Paracoccaceae</taxon>
        <taxon>Pseudoroseicyclus</taxon>
    </lineage>
</organism>
<gene>
    <name evidence="1" type="ORF">DFP88_10732</name>
</gene>
<comment type="caution">
    <text evidence="1">The sequence shown here is derived from an EMBL/GenBank/DDBJ whole genome shotgun (WGS) entry which is preliminary data.</text>
</comment>
<reference evidence="1 2" key="1">
    <citation type="submission" date="2018-06" db="EMBL/GenBank/DDBJ databases">
        <title>Genomic Encyclopedia of Type Strains, Phase III (KMG-III): the genomes of soil and plant-associated and newly described type strains.</title>
        <authorList>
            <person name="Whitman W."/>
        </authorList>
    </citation>
    <scope>NUCLEOTIDE SEQUENCE [LARGE SCALE GENOMIC DNA]</scope>
    <source>
        <strain evidence="1 2">CECT 9025</strain>
    </source>
</reference>
<evidence type="ECO:0000313" key="2">
    <source>
        <dbReference type="Proteomes" id="UP000248311"/>
    </source>
</evidence>
<keyword evidence="2" id="KW-1185">Reference proteome</keyword>
<accession>A0A318SN10</accession>
<protein>
    <submittedName>
        <fullName evidence="1">Uncharacterized protein</fullName>
    </submittedName>
</protein>
<proteinExistence type="predicted"/>
<dbReference type="AlphaFoldDB" id="A0A318SN10"/>
<name>A0A318SN10_9RHOB</name>
<dbReference type="EMBL" id="QJTE01000007">
    <property type="protein sequence ID" value="PYE81242.1"/>
    <property type="molecule type" value="Genomic_DNA"/>
</dbReference>
<evidence type="ECO:0000313" key="1">
    <source>
        <dbReference type="EMBL" id="PYE81242.1"/>
    </source>
</evidence>